<dbReference type="GO" id="GO:0003924">
    <property type="term" value="F:GTPase activity"/>
    <property type="evidence" value="ECO:0007669"/>
    <property type="project" value="InterPro"/>
</dbReference>
<dbReference type="InterPro" id="IPR045061">
    <property type="entry name" value="FtsZ/CetZ"/>
</dbReference>
<dbReference type="SUPFAM" id="SSF52490">
    <property type="entry name" value="Tubulin nucleotide-binding domain-like"/>
    <property type="match status" value="1"/>
</dbReference>
<keyword evidence="3" id="KW-0472">Membrane</keyword>
<evidence type="ECO:0000256" key="1">
    <source>
        <dbReference type="ARBA" id="ARBA00022741"/>
    </source>
</evidence>
<evidence type="ECO:0000259" key="4">
    <source>
        <dbReference type="SMART" id="SM00864"/>
    </source>
</evidence>
<evidence type="ECO:0000256" key="3">
    <source>
        <dbReference type="SAM" id="Phobius"/>
    </source>
</evidence>
<sequence>MIHFLYAKPSLCLPDNQEEEEGVDFYAINTDSQALVHSAAENPLQMGELLTRGLGEALSFCLTKITLACACSCKAGMGGGTGSGAAPVVAQISKEAGYLTIGVVTYPCSFEGRKRSIQAGVTLALISNHIKIIWTIQLLCLGSVSFQALEAIEKLQKNVDPLIVIPNDRLLDTADEQTPLQDAFLLADDVLRQGVQGIFFFFFFFLGVCACACVCVLVVEKFDTATKIKQRVTKEEANDMIEKRKAAGGVAIME</sequence>
<dbReference type="GO" id="GO:0005525">
    <property type="term" value="F:GTP binding"/>
    <property type="evidence" value="ECO:0007669"/>
    <property type="project" value="UniProtKB-KW"/>
</dbReference>
<dbReference type="Proteomes" id="UP000813462">
    <property type="component" value="Unassembled WGS sequence"/>
</dbReference>
<evidence type="ECO:0000313" key="6">
    <source>
        <dbReference type="Proteomes" id="UP000813462"/>
    </source>
</evidence>
<gene>
    <name evidence="5" type="ORF">FEM48_Zijuj02G0192800</name>
</gene>
<dbReference type="GO" id="GO:0010020">
    <property type="term" value="P:chloroplast fission"/>
    <property type="evidence" value="ECO:0007669"/>
    <property type="project" value="TreeGrafter"/>
</dbReference>
<dbReference type="AlphaFoldDB" id="A0A978VXH6"/>
<name>A0A978VXH6_ZIZJJ</name>
<accession>A0A978VXH6</accession>
<dbReference type="Gene3D" id="3.40.50.1440">
    <property type="entry name" value="Tubulin/FtsZ, GTPase domain"/>
    <property type="match status" value="2"/>
</dbReference>
<reference evidence="5" key="1">
    <citation type="journal article" date="2021" name="Front. Plant Sci.">
        <title>Chromosome-Scale Genome Assembly for Chinese Sour Jujube and Insights Into Its Genome Evolution and Domestication Signature.</title>
        <authorList>
            <person name="Shen L.-Y."/>
            <person name="Luo H."/>
            <person name="Wang X.-L."/>
            <person name="Wang X.-M."/>
            <person name="Qiu X.-J."/>
            <person name="Liu H."/>
            <person name="Zhou S.-S."/>
            <person name="Jia K.-H."/>
            <person name="Nie S."/>
            <person name="Bao Y.-T."/>
            <person name="Zhang R.-G."/>
            <person name="Yun Q.-Z."/>
            <person name="Chai Y.-H."/>
            <person name="Lu J.-Y."/>
            <person name="Li Y."/>
            <person name="Zhao S.-W."/>
            <person name="Mao J.-F."/>
            <person name="Jia S.-G."/>
            <person name="Mao Y.-M."/>
        </authorList>
    </citation>
    <scope>NUCLEOTIDE SEQUENCE</scope>
    <source>
        <strain evidence="5">AT0</strain>
        <tissue evidence="5">Leaf</tissue>
    </source>
</reference>
<dbReference type="GO" id="GO:0051301">
    <property type="term" value="P:cell division"/>
    <property type="evidence" value="ECO:0007669"/>
    <property type="project" value="TreeGrafter"/>
</dbReference>
<dbReference type="GO" id="GO:0009507">
    <property type="term" value="C:chloroplast"/>
    <property type="evidence" value="ECO:0007669"/>
    <property type="project" value="TreeGrafter"/>
</dbReference>
<protein>
    <recommendedName>
        <fullName evidence="4">Tubulin/FtsZ GTPase domain-containing protein</fullName>
    </recommendedName>
</protein>
<dbReference type="PANTHER" id="PTHR30314">
    <property type="entry name" value="CELL DIVISION PROTEIN FTSZ-RELATED"/>
    <property type="match status" value="1"/>
</dbReference>
<organism evidence="5 6">
    <name type="scientific">Ziziphus jujuba var. spinosa</name>
    <dbReference type="NCBI Taxonomy" id="714518"/>
    <lineage>
        <taxon>Eukaryota</taxon>
        <taxon>Viridiplantae</taxon>
        <taxon>Streptophyta</taxon>
        <taxon>Embryophyta</taxon>
        <taxon>Tracheophyta</taxon>
        <taxon>Spermatophyta</taxon>
        <taxon>Magnoliopsida</taxon>
        <taxon>eudicotyledons</taxon>
        <taxon>Gunneridae</taxon>
        <taxon>Pentapetalae</taxon>
        <taxon>rosids</taxon>
        <taxon>fabids</taxon>
        <taxon>Rosales</taxon>
        <taxon>Rhamnaceae</taxon>
        <taxon>Paliureae</taxon>
        <taxon>Ziziphus</taxon>
    </lineage>
</organism>
<dbReference type="GO" id="GO:0032153">
    <property type="term" value="C:cell division site"/>
    <property type="evidence" value="ECO:0007669"/>
    <property type="project" value="TreeGrafter"/>
</dbReference>
<proteinExistence type="predicted"/>
<feature type="transmembrane region" description="Helical" evidence="3">
    <location>
        <begin position="198"/>
        <end position="219"/>
    </location>
</feature>
<evidence type="ECO:0000256" key="2">
    <source>
        <dbReference type="ARBA" id="ARBA00023134"/>
    </source>
</evidence>
<evidence type="ECO:0000313" key="5">
    <source>
        <dbReference type="EMBL" id="KAH7543521.1"/>
    </source>
</evidence>
<dbReference type="EMBL" id="JAEACU010000002">
    <property type="protein sequence ID" value="KAH7543521.1"/>
    <property type="molecule type" value="Genomic_DNA"/>
</dbReference>
<keyword evidence="3" id="KW-0812">Transmembrane</keyword>
<dbReference type="InterPro" id="IPR036525">
    <property type="entry name" value="Tubulin/FtsZ_GTPase_sf"/>
</dbReference>
<dbReference type="SMART" id="SM00864">
    <property type="entry name" value="Tubulin"/>
    <property type="match status" value="1"/>
</dbReference>
<keyword evidence="2" id="KW-0342">GTP-binding</keyword>
<dbReference type="PRINTS" id="PR00423">
    <property type="entry name" value="CELLDVISFTSZ"/>
</dbReference>
<dbReference type="InterPro" id="IPR003008">
    <property type="entry name" value="Tubulin_FtsZ_GTPase"/>
</dbReference>
<comment type="caution">
    <text evidence="5">The sequence shown here is derived from an EMBL/GenBank/DDBJ whole genome shotgun (WGS) entry which is preliminary data.</text>
</comment>
<dbReference type="Pfam" id="PF00091">
    <property type="entry name" value="Tubulin"/>
    <property type="match status" value="1"/>
</dbReference>
<keyword evidence="1" id="KW-0547">Nucleotide-binding</keyword>
<keyword evidence="3" id="KW-1133">Transmembrane helix</keyword>
<feature type="domain" description="Tubulin/FtsZ GTPase" evidence="4">
    <location>
        <begin position="1"/>
        <end position="206"/>
    </location>
</feature>
<dbReference type="PANTHER" id="PTHR30314:SF12">
    <property type="entry name" value="CELL DIVISION PROTEIN FTSZ HOMOLOG 1, CHLOROPLASTIC"/>
    <property type="match status" value="1"/>
</dbReference>